<dbReference type="GeneID" id="53316081"/>
<keyword evidence="6" id="KW-1185">Reference proteome</keyword>
<dbReference type="RefSeq" id="WP_066133167.1">
    <property type="nucleotide sequence ID" value="NZ_CP014525.1"/>
</dbReference>
<sequence>MRVRDCRFMTKTMGEAGTFEGYASVFGNVDQGGDCVEAGAFRDSLARAKAEGKVIPLLWQHDQKEPVGIWTDIAEDNKGLHVRGQLLLEHDPLARRAYGLLKAGAIGGLSIGYTIPWGGGQPEKGSRGSFQRLKEVDLHEISLVTMPMNTEARVTGVKSALAAGKTPTTREFEAYLREAGFAKSLATAIASKAAPLLRGEPGDSTETEAAFLQALLKQHNEKDSVL</sequence>
<evidence type="ECO:0000256" key="3">
    <source>
        <dbReference type="ARBA" id="ARBA00022801"/>
    </source>
</evidence>
<keyword evidence="2" id="KW-0645">Protease</keyword>
<reference evidence="5 6" key="1">
    <citation type="submission" date="2016-02" db="EMBL/GenBank/DDBJ databases">
        <title>Complete Genome of H5569, the type strain of the newly described species Haematospirillium jordaniae.</title>
        <authorList>
            <person name="Nicholson A.C."/>
            <person name="Humrighouse B.W."/>
            <person name="Loparov V."/>
            <person name="McQuiston J.R."/>
        </authorList>
    </citation>
    <scope>NUCLEOTIDE SEQUENCE [LARGE SCALE GENOMIC DNA]</scope>
    <source>
        <strain evidence="5 6">H5569</strain>
    </source>
</reference>
<feature type="domain" description="Prohead serine protease" evidence="4">
    <location>
        <begin position="14"/>
        <end position="162"/>
    </location>
</feature>
<evidence type="ECO:0000313" key="5">
    <source>
        <dbReference type="EMBL" id="AMW34290.1"/>
    </source>
</evidence>
<dbReference type="GO" id="GO:0008233">
    <property type="term" value="F:peptidase activity"/>
    <property type="evidence" value="ECO:0007669"/>
    <property type="project" value="UniProtKB-KW"/>
</dbReference>
<dbReference type="GO" id="GO:0006508">
    <property type="term" value="P:proteolysis"/>
    <property type="evidence" value="ECO:0007669"/>
    <property type="project" value="UniProtKB-KW"/>
</dbReference>
<dbReference type="NCBIfam" id="TIGR01543">
    <property type="entry name" value="proheadase_HK97"/>
    <property type="match status" value="1"/>
</dbReference>
<dbReference type="Proteomes" id="UP000076066">
    <property type="component" value="Chromosome"/>
</dbReference>
<proteinExistence type="predicted"/>
<gene>
    <name evidence="5" type="ORF">AY555_02810</name>
</gene>
<dbReference type="InterPro" id="IPR006433">
    <property type="entry name" value="Prohead_protease"/>
</dbReference>
<dbReference type="STRING" id="1549855.AY555_02810"/>
<evidence type="ECO:0000313" key="6">
    <source>
        <dbReference type="Proteomes" id="UP000076066"/>
    </source>
</evidence>
<dbReference type="Pfam" id="PF04586">
    <property type="entry name" value="Peptidase_S78"/>
    <property type="match status" value="1"/>
</dbReference>
<keyword evidence="1" id="KW-1188">Viral release from host cell</keyword>
<dbReference type="EMBL" id="CP014525">
    <property type="protein sequence ID" value="AMW34290.1"/>
    <property type="molecule type" value="Genomic_DNA"/>
</dbReference>
<dbReference type="AlphaFoldDB" id="A0A143DCM4"/>
<name>A0A143DCM4_9PROT</name>
<accession>A0A143DCM4</accession>
<protein>
    <recommendedName>
        <fullName evidence="4">Prohead serine protease domain-containing protein</fullName>
    </recommendedName>
</protein>
<dbReference type="SUPFAM" id="SSF50789">
    <property type="entry name" value="Herpes virus serine proteinase, assemblin"/>
    <property type="match status" value="1"/>
</dbReference>
<evidence type="ECO:0000256" key="1">
    <source>
        <dbReference type="ARBA" id="ARBA00022612"/>
    </source>
</evidence>
<evidence type="ECO:0000259" key="4">
    <source>
        <dbReference type="Pfam" id="PF04586"/>
    </source>
</evidence>
<dbReference type="InterPro" id="IPR054613">
    <property type="entry name" value="Peptidase_S78_dom"/>
</dbReference>
<dbReference type="OrthoDB" id="9804926at2"/>
<evidence type="ECO:0000256" key="2">
    <source>
        <dbReference type="ARBA" id="ARBA00022670"/>
    </source>
</evidence>
<organism evidence="5 6">
    <name type="scientific">Haematospirillum jordaniae</name>
    <dbReference type="NCBI Taxonomy" id="1549855"/>
    <lineage>
        <taxon>Bacteria</taxon>
        <taxon>Pseudomonadati</taxon>
        <taxon>Pseudomonadota</taxon>
        <taxon>Alphaproteobacteria</taxon>
        <taxon>Rhodospirillales</taxon>
        <taxon>Novispirillaceae</taxon>
        <taxon>Haematospirillum</taxon>
    </lineage>
</organism>
<keyword evidence="3" id="KW-0378">Hydrolase</keyword>
<dbReference type="KEGG" id="hjo:AY555_02810"/>